<feature type="region of interest" description="Disordered" evidence="1">
    <location>
        <begin position="308"/>
        <end position="364"/>
    </location>
</feature>
<evidence type="ECO:0000256" key="1">
    <source>
        <dbReference type="SAM" id="MobiDB-lite"/>
    </source>
</evidence>
<dbReference type="RefSeq" id="XP_017987568.1">
    <property type="nucleotide sequence ID" value="XM_018131854.1"/>
</dbReference>
<sequence>MEQQDSEEDQFYKVLQENLRYVFTSPMSTTQVFPTPYSQLQQAKRDMKLSSVGAGLSIDDTNDSSSVENSMLPLQGSVHGNGGSGAALGKSATGSAGDGVHTASGLKGGRLKSLIDVNTQPSMVFNYENFPNEIFLDLSDQFKEFREYLQDSPASINWQAKTPAKTPLKFLQYQQQYQHAQQHTPLQNLDINNMFNSAGRSTLSPTKRLYSLTPYNRKLVGDGDTPFGRILPTSSTSNNALADFQKARKEENPLVKTPVTKRARQLNNRKPENFNAALSGSFVSSLASRGAYAVNAAPVVSDSALARDVVGNPPDLHHGQHADHDEQDYGSSPTTIPLASSVTKSARNTATRSPVSGQENPPILDNRVFDVAASPTPKLKKSPPPGELSLRVPELPKLGSFKGVSARPQLIPATSRSKLRDNATALNSNVSMHTIGANRTKSGNSVKAASSVTAVNKFPPKNKGKTKSGQPQQSKFQFVMTNTNSFSMNNDGAASNKRKLKRSQSTLISFEQHNSKSSNSPTDTISKVSTTTTTSTSKRRKKNFSSSQ</sequence>
<accession>A0A0X8HS90</accession>
<feature type="compositionally biased region" description="Polar residues" evidence="1">
    <location>
        <begin position="503"/>
        <end position="521"/>
    </location>
</feature>
<evidence type="ECO:0000313" key="2">
    <source>
        <dbReference type="EMBL" id="AMD20572.1"/>
    </source>
</evidence>
<feature type="region of interest" description="Disordered" evidence="1">
    <location>
        <begin position="487"/>
        <end position="548"/>
    </location>
</feature>
<feature type="compositionally biased region" description="Polar residues" evidence="1">
    <location>
        <begin position="329"/>
        <end position="359"/>
    </location>
</feature>
<protein>
    <submittedName>
        <fullName evidence="2">HDL172Cp</fullName>
    </submittedName>
</protein>
<keyword evidence="3" id="KW-1185">Reference proteome</keyword>
<name>A0A0X8HS90_9SACH</name>
<feature type="compositionally biased region" description="Low complexity" evidence="1">
    <location>
        <begin position="522"/>
        <end position="536"/>
    </location>
</feature>
<dbReference type="GeneID" id="28723820"/>
<feature type="region of interest" description="Disordered" evidence="1">
    <location>
        <begin position="78"/>
        <end position="103"/>
    </location>
</feature>
<evidence type="ECO:0000313" key="3">
    <source>
        <dbReference type="Proteomes" id="UP000243052"/>
    </source>
</evidence>
<dbReference type="AlphaFoldDB" id="A0A0X8HS90"/>
<feature type="compositionally biased region" description="Basic and acidic residues" evidence="1">
    <location>
        <begin position="315"/>
        <end position="324"/>
    </location>
</feature>
<reference evidence="2 3" key="1">
    <citation type="submission" date="2016-01" db="EMBL/GenBank/DDBJ databases">
        <title>Genome sequence of the yeast Holleya sinecauda.</title>
        <authorList>
            <person name="Dietrich F.S."/>
        </authorList>
    </citation>
    <scope>NUCLEOTIDE SEQUENCE [LARGE SCALE GENOMIC DNA]</scope>
    <source>
        <strain evidence="2 3">ATCC 58844</strain>
    </source>
</reference>
<dbReference type="STRING" id="45286.A0A0X8HS90"/>
<organism evidence="2 3">
    <name type="scientific">Eremothecium sinecaudum</name>
    <dbReference type="NCBI Taxonomy" id="45286"/>
    <lineage>
        <taxon>Eukaryota</taxon>
        <taxon>Fungi</taxon>
        <taxon>Dikarya</taxon>
        <taxon>Ascomycota</taxon>
        <taxon>Saccharomycotina</taxon>
        <taxon>Saccharomycetes</taxon>
        <taxon>Saccharomycetales</taxon>
        <taxon>Saccharomycetaceae</taxon>
        <taxon>Eremothecium</taxon>
    </lineage>
</organism>
<proteinExistence type="predicted"/>
<gene>
    <name evidence="2" type="ORF">AW171_hschr42467</name>
</gene>
<dbReference type="EMBL" id="CP014244">
    <property type="protein sequence ID" value="AMD20572.1"/>
    <property type="molecule type" value="Genomic_DNA"/>
</dbReference>
<feature type="region of interest" description="Disordered" evidence="1">
    <location>
        <begin position="438"/>
        <end position="474"/>
    </location>
</feature>
<feature type="compositionally biased region" description="Polar residues" evidence="1">
    <location>
        <begin position="438"/>
        <end position="454"/>
    </location>
</feature>
<dbReference type="Proteomes" id="UP000243052">
    <property type="component" value="Chromosome iv"/>
</dbReference>
<feature type="compositionally biased region" description="Basic residues" evidence="1">
    <location>
        <begin position="537"/>
        <end position="548"/>
    </location>
</feature>
<dbReference type="OrthoDB" id="4063682at2759"/>